<gene>
    <name evidence="1" type="ORF">BGE01nite_01960</name>
</gene>
<proteinExistence type="predicted"/>
<dbReference type="NCBIfam" id="TIGR02677">
    <property type="entry name" value="TIGR02677 family protein"/>
    <property type="match status" value="1"/>
</dbReference>
<evidence type="ECO:0000313" key="1">
    <source>
        <dbReference type="EMBL" id="GEP40905.1"/>
    </source>
</evidence>
<keyword evidence="2" id="KW-1185">Reference proteome</keyword>
<accession>A0A512M2E5</accession>
<name>A0A512M2E5_9BACT</name>
<reference evidence="1 2" key="1">
    <citation type="submission" date="2019-07" db="EMBL/GenBank/DDBJ databases">
        <title>Whole genome shotgun sequence of Brevifollis gellanilyticus NBRC 108608.</title>
        <authorList>
            <person name="Hosoyama A."/>
            <person name="Uohara A."/>
            <person name="Ohji S."/>
            <person name="Ichikawa N."/>
        </authorList>
    </citation>
    <scope>NUCLEOTIDE SEQUENCE [LARGE SCALE GENOMIC DNA]</scope>
    <source>
        <strain evidence="1 2">NBRC 108608</strain>
    </source>
</reference>
<dbReference type="EMBL" id="BKAG01000001">
    <property type="protein sequence ID" value="GEP40905.1"/>
    <property type="molecule type" value="Genomic_DNA"/>
</dbReference>
<comment type="caution">
    <text evidence="1">The sequence shown here is derived from an EMBL/GenBank/DDBJ whole genome shotgun (WGS) entry which is preliminary data.</text>
</comment>
<protein>
    <recommendedName>
        <fullName evidence="3">TIGR02677 family protein</fullName>
    </recommendedName>
</protein>
<evidence type="ECO:0008006" key="3">
    <source>
        <dbReference type="Google" id="ProtNLM"/>
    </source>
</evidence>
<organism evidence="1 2">
    <name type="scientific">Brevifollis gellanilyticus</name>
    <dbReference type="NCBI Taxonomy" id="748831"/>
    <lineage>
        <taxon>Bacteria</taxon>
        <taxon>Pseudomonadati</taxon>
        <taxon>Verrucomicrobiota</taxon>
        <taxon>Verrucomicrobiia</taxon>
        <taxon>Verrucomicrobiales</taxon>
        <taxon>Verrucomicrobiaceae</taxon>
    </lineage>
</organism>
<dbReference type="AlphaFoldDB" id="A0A512M2E5"/>
<dbReference type="InterPro" id="IPR013493">
    <property type="entry name" value="CHP02677"/>
</dbReference>
<sequence>MIRDVDAQQQLPAASDLVSELREGEEMRSVFFHLNAQKVQAYRAILRVFVAAKEGFEIALRPGEILSRIEEAERRHAGLGGEDEIIACLDQLCLWGNLDATRDMVSARTIEEYLHPKRLFQLTHAGDMGERALAFFDKELMRPGELSTTALRDIADTLDELLRLMAAEVLDEAKAVRALNDLSSRFDTLVTRAQMFIGGLQREMDKPVAEESAFIALKEELLSYLDRFVKELTSASYRIRNSLEKLDARGMEPALEAAAYAELADELAPPEARRAQTLRRWQHHWSGLRGWFISSGHHTAHAESLRSRATAAIPALLERVRRMHDQRANRADRSTDFLALARWFAEAPEDEDMHRLWRAAFALNSCRHLRVNETTLQAWAALDDDERPSWEDCPPYIITIAQWTRGRVAPRGRPPGIIDRAAARAALRERADAESRALHAARSVLAARTPCALSELPELDDVGFEVLLDAIGEAFAMIGLEDQQGEAVTADGGMSVQIHLPAPRAELARLHTAEGVLRGPDLRITLRLTEYEA</sequence>
<dbReference type="Pfam" id="PF09660">
    <property type="entry name" value="DUF2397"/>
    <property type="match status" value="1"/>
</dbReference>
<dbReference type="Proteomes" id="UP000321577">
    <property type="component" value="Unassembled WGS sequence"/>
</dbReference>
<evidence type="ECO:0000313" key="2">
    <source>
        <dbReference type="Proteomes" id="UP000321577"/>
    </source>
</evidence>